<comment type="subcellular location">
    <subcellularLocation>
        <location evidence="1 3">Nucleus</location>
    </subcellularLocation>
</comment>
<evidence type="ECO:0000313" key="6">
    <source>
        <dbReference type="EMBL" id="GMI96233.1"/>
    </source>
</evidence>
<evidence type="ECO:0000256" key="2">
    <source>
        <dbReference type="ARBA" id="ARBA00023242"/>
    </source>
</evidence>
<accession>A0A9W7ILD3</accession>
<dbReference type="InterPro" id="IPR045281">
    <property type="entry name" value="CONSTANS-like"/>
</dbReference>
<evidence type="ECO:0000256" key="1">
    <source>
        <dbReference type="ARBA" id="ARBA00004123"/>
    </source>
</evidence>
<protein>
    <recommendedName>
        <fullName evidence="5">CCT domain-containing protein</fullName>
    </recommendedName>
</protein>
<evidence type="ECO:0000256" key="4">
    <source>
        <dbReference type="SAM" id="MobiDB-lite"/>
    </source>
</evidence>
<dbReference type="OrthoDB" id="153872at2759"/>
<proteinExistence type="predicted"/>
<dbReference type="PROSITE" id="PS51017">
    <property type="entry name" value="CCT"/>
    <property type="match status" value="1"/>
</dbReference>
<dbReference type="PANTHER" id="PTHR31319:SF103">
    <property type="entry name" value="CCT MOTIF FAMILY PROTEIN"/>
    <property type="match status" value="1"/>
</dbReference>
<dbReference type="PANTHER" id="PTHR31319">
    <property type="entry name" value="ZINC FINGER PROTEIN CONSTANS-LIKE 4"/>
    <property type="match status" value="1"/>
</dbReference>
<dbReference type="AlphaFoldDB" id="A0A9W7ILD3"/>
<organism evidence="6 7">
    <name type="scientific">Hibiscus trionum</name>
    <name type="common">Flower of an hour</name>
    <dbReference type="NCBI Taxonomy" id="183268"/>
    <lineage>
        <taxon>Eukaryota</taxon>
        <taxon>Viridiplantae</taxon>
        <taxon>Streptophyta</taxon>
        <taxon>Embryophyta</taxon>
        <taxon>Tracheophyta</taxon>
        <taxon>Spermatophyta</taxon>
        <taxon>Magnoliopsida</taxon>
        <taxon>eudicotyledons</taxon>
        <taxon>Gunneridae</taxon>
        <taxon>Pentapetalae</taxon>
        <taxon>rosids</taxon>
        <taxon>malvids</taxon>
        <taxon>Malvales</taxon>
        <taxon>Malvaceae</taxon>
        <taxon>Malvoideae</taxon>
        <taxon>Hibiscus</taxon>
    </lineage>
</organism>
<reference evidence="6" key="1">
    <citation type="submission" date="2023-05" db="EMBL/GenBank/DDBJ databases">
        <title>Genome and transcriptome analyses reveal genes involved in the formation of fine ridges on petal epidermal cells in Hibiscus trionum.</title>
        <authorList>
            <person name="Koshimizu S."/>
            <person name="Masuda S."/>
            <person name="Ishii T."/>
            <person name="Shirasu K."/>
            <person name="Hoshino A."/>
            <person name="Arita M."/>
        </authorList>
    </citation>
    <scope>NUCLEOTIDE SEQUENCE</scope>
    <source>
        <strain evidence="6">Hamamatsu line</strain>
    </source>
</reference>
<evidence type="ECO:0000313" key="7">
    <source>
        <dbReference type="Proteomes" id="UP001165190"/>
    </source>
</evidence>
<keyword evidence="7" id="KW-1185">Reference proteome</keyword>
<dbReference type="InterPro" id="IPR010402">
    <property type="entry name" value="CCT_domain"/>
</dbReference>
<name>A0A9W7ILD3_HIBTR</name>
<gene>
    <name evidence="6" type="ORF">HRI_003292600</name>
</gene>
<dbReference type="EMBL" id="BSYR01000028">
    <property type="protein sequence ID" value="GMI96233.1"/>
    <property type="molecule type" value="Genomic_DNA"/>
</dbReference>
<keyword evidence="2 3" id="KW-0539">Nucleus</keyword>
<feature type="domain" description="CCT" evidence="5">
    <location>
        <begin position="196"/>
        <end position="238"/>
    </location>
</feature>
<dbReference type="GO" id="GO:0009909">
    <property type="term" value="P:regulation of flower development"/>
    <property type="evidence" value="ECO:0007669"/>
    <property type="project" value="InterPro"/>
</dbReference>
<dbReference type="GO" id="GO:0003700">
    <property type="term" value="F:DNA-binding transcription factor activity"/>
    <property type="evidence" value="ECO:0007669"/>
    <property type="project" value="TreeGrafter"/>
</dbReference>
<dbReference type="Pfam" id="PF06203">
    <property type="entry name" value="CCT"/>
    <property type="match status" value="1"/>
</dbReference>
<dbReference type="GO" id="GO:0005634">
    <property type="term" value="C:nucleus"/>
    <property type="evidence" value="ECO:0007669"/>
    <property type="project" value="UniProtKB-SubCell"/>
</dbReference>
<feature type="region of interest" description="Disordered" evidence="4">
    <location>
        <begin position="161"/>
        <end position="182"/>
    </location>
</feature>
<dbReference type="Proteomes" id="UP001165190">
    <property type="component" value="Unassembled WGS sequence"/>
</dbReference>
<feature type="compositionally biased region" description="Polar residues" evidence="4">
    <location>
        <begin position="161"/>
        <end position="179"/>
    </location>
</feature>
<evidence type="ECO:0000256" key="3">
    <source>
        <dbReference type="PROSITE-ProRule" id="PRU00357"/>
    </source>
</evidence>
<sequence length="294" mass="33444">MVSADPIDYQPPFDLPFSPFYDASSDYNIQQNPVDESDCADQLFADLLPSHQLENLSLCQTTQFPSLSFGSNSENGYGNLEVKNEESRADLDSDYCGVDNNGGKYLQRSFSSNCFEGKSSFSFKPAFDSLMESHSFQGQALSLPENSFFISQMRKVSSTGDLESMRNVHSSQRSISTPSAMEESAFKVGRYNAEERQERISKYRAKRSQRNFNKTIKYACRKTLADTRPRIRGRFARNDETVESPQPTCSTRDEDDDNLWVMLHEVEDEAMATRGTLMNSFNGQFQFRFNHGCF</sequence>
<comment type="caution">
    <text evidence="6">The sequence shown here is derived from an EMBL/GenBank/DDBJ whole genome shotgun (WGS) entry which is preliminary data.</text>
</comment>
<evidence type="ECO:0000259" key="5">
    <source>
        <dbReference type="PROSITE" id="PS51017"/>
    </source>
</evidence>